<dbReference type="InterPro" id="IPR036322">
    <property type="entry name" value="WD40_repeat_dom_sf"/>
</dbReference>
<dbReference type="EMBL" id="ML991835">
    <property type="protein sequence ID" value="KAF2230849.1"/>
    <property type="molecule type" value="Genomic_DNA"/>
</dbReference>
<evidence type="ECO:0000256" key="6">
    <source>
        <dbReference type="PROSITE-ProRule" id="PRU00221"/>
    </source>
</evidence>
<dbReference type="GO" id="GO:1990234">
    <property type="term" value="C:transferase complex"/>
    <property type="evidence" value="ECO:0007669"/>
    <property type="project" value="UniProtKB-ARBA"/>
</dbReference>
<evidence type="ECO:0000256" key="2">
    <source>
        <dbReference type="ARBA" id="ARBA00022737"/>
    </source>
</evidence>
<dbReference type="OrthoDB" id="190105at2759"/>
<dbReference type="Gene3D" id="2.130.10.10">
    <property type="entry name" value="YVTN repeat-like/Quinoprotein amine dehydrogenase"/>
    <property type="match status" value="1"/>
</dbReference>
<dbReference type="InterPro" id="IPR020472">
    <property type="entry name" value="WD40_PAC1"/>
</dbReference>
<comment type="function">
    <text evidence="5">Involved in mitochondrial fission. Acts as an adapter protein required to form mitochondrial fission complexes. Formation of these complexes is required to promote constriction and fission of the mitochondrial compartment at a late step in mitochondrial division.</text>
</comment>
<dbReference type="PROSITE" id="PS00678">
    <property type="entry name" value="WD_REPEATS_1"/>
    <property type="match status" value="2"/>
</dbReference>
<dbReference type="InterPro" id="IPR019775">
    <property type="entry name" value="WD40_repeat_CS"/>
</dbReference>
<evidence type="ECO:0000313" key="7">
    <source>
        <dbReference type="EMBL" id="KAF2230849.1"/>
    </source>
</evidence>
<comment type="similarity">
    <text evidence="3">Belongs to the WD repeat MDV1/CAF4 family.</text>
</comment>
<dbReference type="Pfam" id="PF00400">
    <property type="entry name" value="WD40"/>
    <property type="match status" value="5"/>
</dbReference>
<gene>
    <name evidence="7" type="ORF">EV356DRAFT_491311</name>
</gene>
<organism evidence="7 8">
    <name type="scientific">Viridothelium virens</name>
    <name type="common">Speckled blister lichen</name>
    <name type="synonym">Trypethelium virens</name>
    <dbReference type="NCBI Taxonomy" id="1048519"/>
    <lineage>
        <taxon>Eukaryota</taxon>
        <taxon>Fungi</taxon>
        <taxon>Dikarya</taxon>
        <taxon>Ascomycota</taxon>
        <taxon>Pezizomycotina</taxon>
        <taxon>Dothideomycetes</taxon>
        <taxon>Dothideomycetes incertae sedis</taxon>
        <taxon>Trypetheliales</taxon>
        <taxon>Trypetheliaceae</taxon>
        <taxon>Viridothelium</taxon>
    </lineage>
</organism>
<dbReference type="InterPro" id="IPR015943">
    <property type="entry name" value="WD40/YVTN_repeat-like_dom_sf"/>
</dbReference>
<reference evidence="7" key="1">
    <citation type="journal article" date="2020" name="Stud. Mycol.">
        <title>101 Dothideomycetes genomes: a test case for predicting lifestyles and emergence of pathogens.</title>
        <authorList>
            <person name="Haridas S."/>
            <person name="Albert R."/>
            <person name="Binder M."/>
            <person name="Bloem J."/>
            <person name="Labutti K."/>
            <person name="Salamov A."/>
            <person name="Andreopoulos B."/>
            <person name="Baker S."/>
            <person name="Barry K."/>
            <person name="Bills G."/>
            <person name="Bluhm B."/>
            <person name="Cannon C."/>
            <person name="Castanera R."/>
            <person name="Culley D."/>
            <person name="Daum C."/>
            <person name="Ezra D."/>
            <person name="Gonzalez J."/>
            <person name="Henrissat B."/>
            <person name="Kuo A."/>
            <person name="Liang C."/>
            <person name="Lipzen A."/>
            <person name="Lutzoni F."/>
            <person name="Magnuson J."/>
            <person name="Mondo S."/>
            <person name="Nolan M."/>
            <person name="Ohm R."/>
            <person name="Pangilinan J."/>
            <person name="Park H.-J."/>
            <person name="Ramirez L."/>
            <person name="Alfaro M."/>
            <person name="Sun H."/>
            <person name="Tritt A."/>
            <person name="Yoshinaga Y."/>
            <person name="Zwiers L.-H."/>
            <person name="Turgeon B."/>
            <person name="Goodwin S."/>
            <person name="Spatafora J."/>
            <person name="Crous P."/>
            <person name="Grigoriev I."/>
        </authorList>
    </citation>
    <scope>NUCLEOTIDE SEQUENCE</scope>
    <source>
        <strain evidence="7">Tuck. ex Michener</strain>
    </source>
</reference>
<dbReference type="AlphaFoldDB" id="A0A6A6GYY6"/>
<dbReference type="InterPro" id="IPR001680">
    <property type="entry name" value="WD40_rpt"/>
</dbReference>
<keyword evidence="1 6" id="KW-0853">WD repeat</keyword>
<proteinExistence type="inferred from homology"/>
<dbReference type="SMART" id="SM00320">
    <property type="entry name" value="WD40"/>
    <property type="match status" value="7"/>
</dbReference>
<keyword evidence="2" id="KW-0677">Repeat</keyword>
<name>A0A6A6GYY6_VIRVR</name>
<dbReference type="Proteomes" id="UP000800092">
    <property type="component" value="Unassembled WGS sequence"/>
</dbReference>
<evidence type="ECO:0000256" key="3">
    <source>
        <dbReference type="ARBA" id="ARBA00038415"/>
    </source>
</evidence>
<evidence type="ECO:0000256" key="5">
    <source>
        <dbReference type="ARBA" id="ARBA00043913"/>
    </source>
</evidence>
<protein>
    <recommendedName>
        <fullName evidence="4">Mitochondrial division protein 1</fullName>
    </recommendedName>
</protein>
<dbReference type="PANTHER" id="PTHR22847">
    <property type="entry name" value="WD40 REPEAT PROTEIN"/>
    <property type="match status" value="1"/>
</dbReference>
<dbReference type="PROSITE" id="PS50082">
    <property type="entry name" value="WD_REPEATS_2"/>
    <property type="match status" value="4"/>
</dbReference>
<feature type="repeat" description="WD" evidence="6">
    <location>
        <begin position="210"/>
        <end position="249"/>
    </location>
</feature>
<feature type="repeat" description="WD" evidence="6">
    <location>
        <begin position="130"/>
        <end position="169"/>
    </location>
</feature>
<feature type="repeat" description="WD" evidence="6">
    <location>
        <begin position="170"/>
        <end position="209"/>
    </location>
</feature>
<dbReference type="PANTHER" id="PTHR22847:SF637">
    <property type="entry name" value="WD REPEAT DOMAIN 5B"/>
    <property type="match status" value="1"/>
</dbReference>
<dbReference type="CDD" id="cd00200">
    <property type="entry name" value="WD40"/>
    <property type="match status" value="1"/>
</dbReference>
<dbReference type="PROSITE" id="PS50294">
    <property type="entry name" value="WD_REPEATS_REGION"/>
    <property type="match status" value="2"/>
</dbReference>
<keyword evidence="8" id="KW-1185">Reference proteome</keyword>
<sequence>MSVTSPQRQLLSNSAIVTSLVIASRYIVVGLDDGQALVFSPEGASLHVLKASHTIRRLLAVGEDRLAIGCVGGVIESWNLSEGTQDWWRNVHDNTVTALANHGTDKIVSASRDFTIKVSSIKDGSTARTLEGHSDTIIAIATQKNIVVSASYDQTCKSWDIDAGSCLQTFMGHEAKVRSIALEGTTLVSGSLDGKIRVWNVNDGSCKAVIDGHTSIVNFIAIGSGLIVTAGADGKIGAWLLDTAEEKWTIPKAHPHAVNSIKIQNETVVSGGSDDVVRLWKLNDGSGTNELGTKSRAVWDVGFTTEGNVIEAFWEDGKAILAFLGRP</sequence>
<evidence type="ECO:0000256" key="1">
    <source>
        <dbReference type="ARBA" id="ARBA00022574"/>
    </source>
</evidence>
<feature type="repeat" description="WD" evidence="6">
    <location>
        <begin position="251"/>
        <end position="290"/>
    </location>
</feature>
<dbReference type="PRINTS" id="PR00320">
    <property type="entry name" value="GPROTEINBRPT"/>
</dbReference>
<dbReference type="SUPFAM" id="SSF50978">
    <property type="entry name" value="WD40 repeat-like"/>
    <property type="match status" value="1"/>
</dbReference>
<accession>A0A6A6GYY6</accession>
<evidence type="ECO:0000256" key="4">
    <source>
        <dbReference type="ARBA" id="ARBA00039789"/>
    </source>
</evidence>
<evidence type="ECO:0000313" key="8">
    <source>
        <dbReference type="Proteomes" id="UP000800092"/>
    </source>
</evidence>